<dbReference type="Gene3D" id="3.10.620.30">
    <property type="match status" value="1"/>
</dbReference>
<proteinExistence type="predicted"/>
<dbReference type="RefSeq" id="WP_186915892.1">
    <property type="nucleotide sequence ID" value="NZ_JACOFZ010000002.1"/>
</dbReference>
<evidence type="ECO:0000256" key="1">
    <source>
        <dbReference type="SAM" id="MobiDB-lite"/>
    </source>
</evidence>
<reference evidence="3" key="1">
    <citation type="submission" date="2020-08" db="EMBL/GenBank/DDBJ databases">
        <title>Novel species isolated from subtropical streams in China.</title>
        <authorList>
            <person name="Lu H."/>
        </authorList>
    </citation>
    <scope>NUCLEOTIDE SEQUENCE</scope>
    <source>
        <strain evidence="3">LX22W</strain>
    </source>
</reference>
<feature type="region of interest" description="Disordered" evidence="1">
    <location>
        <begin position="594"/>
        <end position="614"/>
    </location>
</feature>
<keyword evidence="4" id="KW-1185">Reference proteome</keyword>
<dbReference type="EMBL" id="JACOFZ010000002">
    <property type="protein sequence ID" value="MBC3881612.1"/>
    <property type="molecule type" value="Genomic_DNA"/>
</dbReference>
<protein>
    <submittedName>
        <fullName evidence="3">Transglutaminase family protein</fullName>
    </submittedName>
</protein>
<comment type="caution">
    <text evidence="3">The sequence shown here is derived from an EMBL/GenBank/DDBJ whole genome shotgun (WGS) entry which is preliminary data.</text>
</comment>
<organism evidence="3 4">
    <name type="scientific">Undibacterium nitidum</name>
    <dbReference type="NCBI Taxonomy" id="2762298"/>
    <lineage>
        <taxon>Bacteria</taxon>
        <taxon>Pseudomonadati</taxon>
        <taxon>Pseudomonadota</taxon>
        <taxon>Betaproteobacteria</taxon>
        <taxon>Burkholderiales</taxon>
        <taxon>Oxalobacteraceae</taxon>
        <taxon>Undibacterium</taxon>
    </lineage>
</organism>
<dbReference type="PANTHER" id="PTHR33490">
    <property type="entry name" value="BLR5614 PROTEIN-RELATED"/>
    <property type="match status" value="1"/>
</dbReference>
<name>A0A923KTV2_9BURK</name>
<dbReference type="InterPro" id="IPR013589">
    <property type="entry name" value="Bac_transglu_N"/>
</dbReference>
<dbReference type="InterPro" id="IPR002931">
    <property type="entry name" value="Transglutaminase-like"/>
</dbReference>
<dbReference type="Pfam" id="PF08379">
    <property type="entry name" value="Bact_transglu_N"/>
    <property type="match status" value="1"/>
</dbReference>
<feature type="domain" description="Transglutaminase-like" evidence="2">
    <location>
        <begin position="176"/>
        <end position="252"/>
    </location>
</feature>
<gene>
    <name evidence="3" type="ORF">H8K36_09530</name>
</gene>
<dbReference type="AlphaFoldDB" id="A0A923KTV2"/>
<dbReference type="SUPFAM" id="SSF54001">
    <property type="entry name" value="Cysteine proteinases"/>
    <property type="match status" value="1"/>
</dbReference>
<evidence type="ECO:0000259" key="2">
    <source>
        <dbReference type="SMART" id="SM00460"/>
    </source>
</evidence>
<dbReference type="SMART" id="SM00460">
    <property type="entry name" value="TGc"/>
    <property type="match status" value="1"/>
</dbReference>
<evidence type="ECO:0000313" key="4">
    <source>
        <dbReference type="Proteomes" id="UP000627446"/>
    </source>
</evidence>
<dbReference type="PANTHER" id="PTHR33490:SF1">
    <property type="entry name" value="SLL1233 PROTEIN"/>
    <property type="match status" value="1"/>
</dbReference>
<evidence type="ECO:0000313" key="3">
    <source>
        <dbReference type="EMBL" id="MBC3881612.1"/>
    </source>
</evidence>
<dbReference type="InterPro" id="IPR038765">
    <property type="entry name" value="Papain-like_cys_pep_sf"/>
</dbReference>
<dbReference type="Proteomes" id="UP000627446">
    <property type="component" value="Unassembled WGS sequence"/>
</dbReference>
<dbReference type="Pfam" id="PF01841">
    <property type="entry name" value="Transglut_core"/>
    <property type="match status" value="1"/>
</dbReference>
<feature type="compositionally biased region" description="Basic and acidic residues" evidence="1">
    <location>
        <begin position="594"/>
        <end position="603"/>
    </location>
</feature>
<accession>A0A923KTV2</accession>
<dbReference type="Pfam" id="PF09899">
    <property type="entry name" value="DUF2126"/>
    <property type="match status" value="1"/>
</dbReference>
<sequence>MAIRVALHHKTSYHYDKPINLSPHEVRLRPAPHTRTPILSYSLTVTPSDHFINWQQDPYGNYIGRFVFPEKSPVLEFTVDLVADMTVINPFDFFVESYATHFPFDYTPQLRLELGPYLHVEEPGPLQEKWLSKLKAELLVEKITTNDFLVAINQRLQKDIGYLVRMEPGVQEPEETLQKQTGSCRDSGWLLVQMLRNMGLAARFVSGYLIQLKADQAALDGPSGTTVDFTDLHAWAEVYVPGAGWIGLDPTSGMLASEGHIPLACTAMPSSAAPVSGFVDKAEVTFSHEMTITRIHEDPRVTKPYSEQDWDKINALGQQVDVDLKQQDVRLTQGGEPTFVSIDDMDGAEWNTLAHGDKKRELAGQLMHRLKNHFAPGGMLHYGQGKWYPGEPLPRWALNIYWRVDGQPMWRDISLFSDENKAEGYGDPEAKAFALELTQSLLLSTNSLIPAYEDVVQLAQREQALPVNLDPLKADLSASEERRRIARLLARGLGEVVGYVLPLKPQELDASTALGSSWRTSPWPLKREHLYLLEGDSPMGLRLPLASLPWVLEADKVQEFDVDPFAKKSDLPAINTAKDAGKTVVTSVLKMANKEDAKPETKHAGASTNVNANESKSNSKIDAMLVVHEVIHTALCVEVREGRLHVFMPPIKRIEDYLALVSNVEATAAKLKLKVRMEGYPPPRDPRVKLLSVTPDPGVIEVNIHPAATWNELVYNVTTLYEEARLTRLGTEKFMVDGRHTGTGGGNHATLGGATPADSPMLRRPDVLKSLITYWQNHPALSYLFSGTFIGPTSQAPRVDEARDDNLYELSLAFQQMDKVLPNLQESERPWIVDRLLRNLLVDLTGNTHRSEFSIDKLYSPDSPTGRLGLVEFRAFEMPPHERMSLLQMLLLRALVASFWRKPYTCKLVNWGTALHDRWMLPHFVALDIRDVVKDLQAAGYAFEEHWFDPFIEFRFPRFGTVVYDGVEMELRQAIEPWNVLGEEVSGSGTARYVDSSIERLQLRVRGVTNSRHIVACNGRPLPLHPTGIPGEFVAGVRFKAWNPWSALHPTIQSHAPLTFDLVDTWSGRAIGGCTYHVSHPGGRSEENAPVNANAAEARRFARFWDHGHTPGPIIVYREDLNPNFPMTLDMRWQP</sequence>
<dbReference type="InterPro" id="IPR018667">
    <property type="entry name" value="DUF2126"/>
</dbReference>